<keyword evidence="1" id="KW-0812">Transmembrane</keyword>
<accession>A0A1H6V0T1</accession>
<protein>
    <submittedName>
        <fullName evidence="2">Uncharacterized protein</fullName>
    </submittedName>
</protein>
<sequence>MEKKSFKVRLGKVMKIIGFFLAVVLPAFAIYEDYYESALPYFLIGGGTILMLGEWLAGEKARWMLPTSLMILGVLSHVVYKQISLLFLFLTLSLITTIVLSLIDRKERRESPVQITDEKGAEKWW</sequence>
<organism evidence="2 3">
    <name type="scientific">Bhargavaea ginsengi</name>
    <dbReference type="NCBI Taxonomy" id="426757"/>
    <lineage>
        <taxon>Bacteria</taxon>
        <taxon>Bacillati</taxon>
        <taxon>Bacillota</taxon>
        <taxon>Bacilli</taxon>
        <taxon>Bacillales</taxon>
        <taxon>Caryophanaceae</taxon>
        <taxon>Bhargavaea</taxon>
    </lineage>
</organism>
<dbReference type="EMBL" id="FNZF01000001">
    <property type="protein sequence ID" value="SEI93842.1"/>
    <property type="molecule type" value="Genomic_DNA"/>
</dbReference>
<proteinExistence type="predicted"/>
<dbReference type="RefSeq" id="WP_092050220.1">
    <property type="nucleotide sequence ID" value="NZ_FNZF01000001.1"/>
</dbReference>
<dbReference type="OrthoDB" id="2452947at2"/>
<dbReference type="STRING" id="426757.SAMN04488127_0838"/>
<feature type="transmembrane region" description="Helical" evidence="1">
    <location>
        <begin position="63"/>
        <end position="80"/>
    </location>
</feature>
<name>A0A1H6V0T1_9BACL</name>
<dbReference type="AlphaFoldDB" id="A0A1H6V0T1"/>
<keyword evidence="3" id="KW-1185">Reference proteome</keyword>
<evidence type="ECO:0000313" key="3">
    <source>
        <dbReference type="Proteomes" id="UP000199200"/>
    </source>
</evidence>
<evidence type="ECO:0000313" key="2">
    <source>
        <dbReference type="EMBL" id="SEI93842.1"/>
    </source>
</evidence>
<evidence type="ECO:0000256" key="1">
    <source>
        <dbReference type="SAM" id="Phobius"/>
    </source>
</evidence>
<keyword evidence="1" id="KW-1133">Transmembrane helix</keyword>
<keyword evidence="1" id="KW-0472">Membrane</keyword>
<reference evidence="3" key="1">
    <citation type="submission" date="2016-10" db="EMBL/GenBank/DDBJ databases">
        <authorList>
            <person name="Varghese N."/>
            <person name="Submissions S."/>
        </authorList>
    </citation>
    <scope>NUCLEOTIDE SEQUENCE [LARGE SCALE GENOMIC DNA]</scope>
    <source>
        <strain evidence="3">CGMCC 1.6763</strain>
    </source>
</reference>
<gene>
    <name evidence="2" type="ORF">SAMN04488127_0838</name>
</gene>
<feature type="transmembrane region" description="Helical" evidence="1">
    <location>
        <begin position="86"/>
        <end position="103"/>
    </location>
</feature>
<feature type="transmembrane region" description="Helical" evidence="1">
    <location>
        <begin position="39"/>
        <end position="56"/>
    </location>
</feature>
<dbReference type="Proteomes" id="UP000199200">
    <property type="component" value="Unassembled WGS sequence"/>
</dbReference>